<evidence type="ECO:0000256" key="1">
    <source>
        <dbReference type="SAM" id="MobiDB-lite"/>
    </source>
</evidence>
<sequence length="214" mass="23086">MSTTSSNTEQSTVDDADDVGGTDLNGIGSDVTSATPTSTIEALTVSSQKSIQKNHEEGMKSGLTTEMTMAIVAASVIVIVGILVLWTILDRKRRKKSDMELESEVEQIQTGMQKKRKRRKRRKKVMKKGPKPVIPVKASKQLKKALSEFLELQTETLASVAEEDFSSTATGNESRSKPSAPSESKGGKRIGGGHGQSQQSVSSNKNVEKHEGIV</sequence>
<dbReference type="EMBL" id="KN549957">
    <property type="protein sequence ID" value="KHJ95465.1"/>
    <property type="molecule type" value="Genomic_DNA"/>
</dbReference>
<evidence type="ECO:0000256" key="2">
    <source>
        <dbReference type="SAM" id="Phobius"/>
    </source>
</evidence>
<reference evidence="3 4" key="1">
    <citation type="submission" date="2014-03" db="EMBL/GenBank/DDBJ databases">
        <title>Draft genome of the hookworm Oesophagostomum dentatum.</title>
        <authorList>
            <person name="Mitreva M."/>
        </authorList>
    </citation>
    <scope>NUCLEOTIDE SEQUENCE [LARGE SCALE GENOMIC DNA]</scope>
    <source>
        <strain evidence="3 4">OD-Hann</strain>
    </source>
</reference>
<evidence type="ECO:0000313" key="4">
    <source>
        <dbReference type="Proteomes" id="UP000053660"/>
    </source>
</evidence>
<organism evidence="3 4">
    <name type="scientific">Oesophagostomum dentatum</name>
    <name type="common">Nodular worm</name>
    <dbReference type="NCBI Taxonomy" id="61180"/>
    <lineage>
        <taxon>Eukaryota</taxon>
        <taxon>Metazoa</taxon>
        <taxon>Ecdysozoa</taxon>
        <taxon>Nematoda</taxon>
        <taxon>Chromadorea</taxon>
        <taxon>Rhabditida</taxon>
        <taxon>Rhabditina</taxon>
        <taxon>Rhabditomorpha</taxon>
        <taxon>Strongyloidea</taxon>
        <taxon>Strongylidae</taxon>
        <taxon>Oesophagostomum</taxon>
    </lineage>
</organism>
<accession>A0A0B1TJ72</accession>
<proteinExistence type="predicted"/>
<feature type="region of interest" description="Disordered" evidence="1">
    <location>
        <begin position="162"/>
        <end position="214"/>
    </location>
</feature>
<keyword evidence="2" id="KW-0812">Transmembrane</keyword>
<dbReference type="Proteomes" id="UP000053660">
    <property type="component" value="Unassembled WGS sequence"/>
</dbReference>
<feature type="region of interest" description="Disordered" evidence="1">
    <location>
        <begin position="1"/>
        <end position="35"/>
    </location>
</feature>
<feature type="compositionally biased region" description="Basic residues" evidence="1">
    <location>
        <begin position="113"/>
        <end position="130"/>
    </location>
</feature>
<protein>
    <submittedName>
        <fullName evidence="3">Uncharacterized protein</fullName>
    </submittedName>
</protein>
<dbReference type="AlphaFoldDB" id="A0A0B1TJ72"/>
<feature type="compositionally biased region" description="Polar residues" evidence="1">
    <location>
        <begin position="166"/>
        <end position="182"/>
    </location>
</feature>
<evidence type="ECO:0000313" key="3">
    <source>
        <dbReference type="EMBL" id="KHJ95465.1"/>
    </source>
</evidence>
<feature type="region of interest" description="Disordered" evidence="1">
    <location>
        <begin position="107"/>
        <end position="133"/>
    </location>
</feature>
<keyword evidence="2" id="KW-1133">Transmembrane helix</keyword>
<keyword evidence="2" id="KW-0472">Membrane</keyword>
<feature type="compositionally biased region" description="Polar residues" evidence="1">
    <location>
        <begin position="1"/>
        <end position="11"/>
    </location>
</feature>
<feature type="transmembrane region" description="Helical" evidence="2">
    <location>
        <begin position="67"/>
        <end position="89"/>
    </location>
</feature>
<name>A0A0B1TJ72_OESDE</name>
<gene>
    <name evidence="3" type="ORF">OESDEN_04589</name>
</gene>
<keyword evidence="4" id="KW-1185">Reference proteome</keyword>